<dbReference type="GeneID" id="41321375"/>
<feature type="transmembrane region" description="Helical" evidence="1">
    <location>
        <begin position="127"/>
        <end position="150"/>
    </location>
</feature>
<feature type="transmembrane region" description="Helical" evidence="1">
    <location>
        <begin position="12"/>
        <end position="33"/>
    </location>
</feature>
<evidence type="ECO:0000313" key="2">
    <source>
        <dbReference type="EMBL" id="AGI85323.1"/>
    </source>
</evidence>
<gene>
    <name evidence="2" type="ORF">MMALV_05820</name>
</gene>
<dbReference type="KEGG" id="max:MMALV_05820"/>
<keyword evidence="1" id="KW-1133">Transmembrane helix</keyword>
<feature type="transmembrane region" description="Helical" evidence="1">
    <location>
        <begin position="55"/>
        <end position="75"/>
    </location>
</feature>
<accession>M9SGM2</accession>
<feature type="transmembrane region" description="Helical" evidence="1">
    <location>
        <begin position="87"/>
        <end position="107"/>
    </location>
</feature>
<organism evidence="2 3">
    <name type="scientific">Methanomethylophilus alvi (strain Mx1201)</name>
    <dbReference type="NCBI Taxonomy" id="1236689"/>
    <lineage>
        <taxon>Archaea</taxon>
        <taxon>Methanobacteriati</taxon>
        <taxon>Thermoplasmatota</taxon>
        <taxon>Thermoplasmata</taxon>
        <taxon>Methanomassiliicoccales</taxon>
        <taxon>Methanomethylophilaceae</taxon>
        <taxon>Methanomethylophilus</taxon>
    </lineage>
</organism>
<keyword evidence="1" id="KW-0812">Transmembrane</keyword>
<dbReference type="Proteomes" id="UP000012672">
    <property type="component" value="Chromosome"/>
</dbReference>
<protein>
    <submittedName>
        <fullName evidence="2">Uncharacterized protein</fullName>
    </submittedName>
</protein>
<dbReference type="InParanoid" id="M9SGM2"/>
<name>M9SGM2_METAX</name>
<dbReference type="EMBL" id="CP004049">
    <property type="protein sequence ID" value="AGI85323.1"/>
    <property type="molecule type" value="Genomic_DNA"/>
</dbReference>
<dbReference type="eggNOG" id="ENOG502N5AC">
    <property type="taxonomic scope" value="Archaea"/>
</dbReference>
<proteinExistence type="predicted"/>
<keyword evidence="1" id="KW-0472">Membrane</keyword>
<dbReference type="RefSeq" id="WP_015504471.1">
    <property type="nucleotide sequence ID" value="NC_020913.1"/>
</dbReference>
<reference evidence="2 3" key="1">
    <citation type="journal article" date="2012" name="J. Bacteriol.">
        <title>Genome sequence of 'Candidatus Methanomethylophilus alvus' Mx1201, a methanogenic archaeon from the human gut belonging to a seventh order of methanogens.</title>
        <authorList>
            <person name="Borrel G."/>
            <person name="Harris H.M."/>
            <person name="Tottey W."/>
            <person name="Mihajlovski A."/>
            <person name="Parisot N."/>
            <person name="Peyretaillade E."/>
            <person name="Peyret P."/>
            <person name="Gribaldo S."/>
            <person name="O'Toole P.W."/>
            <person name="Brugere J.F."/>
        </authorList>
    </citation>
    <scope>NUCLEOTIDE SEQUENCE [LARGE SCALE GENOMIC DNA]</scope>
    <source>
        <strain evidence="2 3">Mx1201</strain>
    </source>
</reference>
<evidence type="ECO:0000256" key="1">
    <source>
        <dbReference type="SAM" id="Phobius"/>
    </source>
</evidence>
<sequence length="160" mass="17220">MANFKLDAKMMGLLTFIGSVIVIVAAFLTWITYEGVLTGTTNYGGMNLGDYTDGWQANIPLISLILAVIMIVVEIVDYMKPEMLAKYVSIIVFVLSLVILVLGILFITWDIFGTLATAGITVAEVKVGMGCYVAIIGAAISLILSIGQAFEAFKKLANKN</sequence>
<evidence type="ECO:0000313" key="3">
    <source>
        <dbReference type="Proteomes" id="UP000012672"/>
    </source>
</evidence>
<keyword evidence="3" id="KW-1185">Reference proteome</keyword>
<dbReference type="AlphaFoldDB" id="M9SGM2"/>
<dbReference type="HOGENOM" id="CLU_1648229_0_0_2"/>